<protein>
    <submittedName>
        <fullName evidence="2">Putative orfan</fullName>
    </submittedName>
</protein>
<feature type="transmembrane region" description="Helical" evidence="1">
    <location>
        <begin position="170"/>
        <end position="192"/>
    </location>
</feature>
<proteinExistence type="predicted"/>
<evidence type="ECO:0000256" key="1">
    <source>
        <dbReference type="SAM" id="Phobius"/>
    </source>
</evidence>
<feature type="transmembrane region" description="Helical" evidence="1">
    <location>
        <begin position="72"/>
        <end position="90"/>
    </location>
</feature>
<feature type="transmembrane region" description="Helical" evidence="1">
    <location>
        <begin position="7"/>
        <end position="28"/>
    </location>
</feature>
<evidence type="ECO:0000313" key="2">
    <source>
        <dbReference type="EMBL" id="QKU34692.1"/>
    </source>
</evidence>
<feature type="transmembrane region" description="Helical" evidence="1">
    <location>
        <begin position="96"/>
        <end position="116"/>
    </location>
</feature>
<keyword evidence="1" id="KW-0472">Membrane</keyword>
<keyword evidence="1" id="KW-0812">Transmembrane</keyword>
<dbReference type="KEGG" id="vg:80518101"/>
<dbReference type="RefSeq" id="YP_010781337.1">
    <property type="nucleotide sequence ID" value="NC_075039.1"/>
</dbReference>
<sequence length="204" mass="24174">MNKYFTLLFQILLIFFASFVSMTSIFMAGLYTKLMFSMMMLLHIFVPINKYVFMLNSCSHYSDSIFNNNNRLNYLPIGYYVGMALINFYYCLSPVSVILECSIIIYLAGSALYIYYLNSRSEKVSHNFNDEYVYLYRYMETKRKNICNNACQVILATSVFDIVTNFDYNSIIYLVLKTVFKMLMVIHCYRQYIAQVNLKRKKLF</sequence>
<feature type="transmembrane region" description="Helical" evidence="1">
    <location>
        <begin position="34"/>
        <end position="52"/>
    </location>
</feature>
<organism evidence="2">
    <name type="scientific">Tupanvirus soda lake</name>
    <dbReference type="NCBI Taxonomy" id="2126985"/>
    <lineage>
        <taxon>Viruses</taxon>
        <taxon>Varidnaviria</taxon>
        <taxon>Bamfordvirae</taxon>
        <taxon>Nucleocytoviricota</taxon>
        <taxon>Megaviricetes</taxon>
        <taxon>Imitervirales</taxon>
        <taxon>Mimiviridae</taxon>
        <taxon>Megamimivirinae</taxon>
        <taxon>Tupanvirus</taxon>
        <taxon>Tupanvirus salinum</taxon>
    </lineage>
</organism>
<name>A0A6N1NWM5_9VIRU</name>
<reference evidence="2" key="2">
    <citation type="journal article" date="2018" name="Nat. Commun.">
        <title>Tailed giant Tupanvirus possesses the most complete translational apparatus of the known virosphere.</title>
        <authorList>
            <person name="Abrahao J."/>
            <person name="Silva L."/>
            <person name="Silva L.S."/>
            <person name="Khalil J.Y.B."/>
            <person name="Rodrigues R."/>
            <person name="Arantes T."/>
            <person name="Assis F."/>
            <person name="Boratto P."/>
            <person name="Andrade M."/>
            <person name="Kroon E.G."/>
            <person name="Ribeiro B."/>
            <person name="Bergier I."/>
            <person name="Seligmann H."/>
            <person name="Ghigo E."/>
            <person name="Colson P."/>
            <person name="Levasseur A."/>
            <person name="Kroemer G."/>
            <person name="Raoult D."/>
            <person name="La Scola B."/>
        </authorList>
    </citation>
    <scope>NUCLEOTIDE SEQUENCE [LARGE SCALE GENOMIC DNA]</scope>
    <source>
        <strain evidence="2">Soda lake</strain>
    </source>
</reference>
<dbReference type="GeneID" id="80518101"/>
<accession>A0A6N1NWM5</accession>
<dbReference type="EMBL" id="KY523104">
    <property type="protein sequence ID" value="QKU34692.1"/>
    <property type="molecule type" value="Genomic_DNA"/>
</dbReference>
<keyword evidence="1" id="KW-1133">Transmembrane helix</keyword>
<feature type="transmembrane region" description="Helical" evidence="1">
    <location>
        <begin position="146"/>
        <end position="164"/>
    </location>
</feature>
<reference evidence="2" key="1">
    <citation type="submission" date="2017-01" db="EMBL/GenBank/DDBJ databases">
        <authorList>
            <person name="Assis F.L."/>
            <person name="Abrahao J.S."/>
            <person name="Silva L."/>
            <person name="Khalil J.B."/>
            <person name="Rodrigues R."/>
            <person name="Silva L.S."/>
            <person name="Arantes T."/>
            <person name="Boratto P."/>
            <person name="Andrade M."/>
            <person name="Kroon E.G."/>
            <person name="Ribeiro B."/>
            <person name="Bergier I."/>
            <person name="Seligmann H."/>
            <person name="Ghigo E."/>
            <person name="Colson P."/>
            <person name="Levasseur A."/>
            <person name="Raoult D."/>
            <person name="Scola B.L."/>
        </authorList>
    </citation>
    <scope>NUCLEOTIDE SEQUENCE</scope>
    <source>
        <strain evidence="2">Soda lake</strain>
    </source>
</reference>